<evidence type="ECO:0000256" key="1">
    <source>
        <dbReference type="SAM" id="SignalP"/>
    </source>
</evidence>
<organism evidence="2 3">
    <name type="scientific">Beta vulgaris subsp. vulgaris</name>
    <name type="common">Beet</name>
    <dbReference type="NCBI Taxonomy" id="3555"/>
    <lineage>
        <taxon>Eukaryota</taxon>
        <taxon>Viridiplantae</taxon>
        <taxon>Streptophyta</taxon>
        <taxon>Embryophyta</taxon>
        <taxon>Tracheophyta</taxon>
        <taxon>Spermatophyta</taxon>
        <taxon>Magnoliopsida</taxon>
        <taxon>eudicotyledons</taxon>
        <taxon>Gunneridae</taxon>
        <taxon>Pentapetalae</taxon>
        <taxon>Caryophyllales</taxon>
        <taxon>Chenopodiaceae</taxon>
        <taxon>Betoideae</taxon>
        <taxon>Beta</taxon>
    </lineage>
</organism>
<gene>
    <name evidence="2" type="ORF">BVRB_016440</name>
</gene>
<reference evidence="2 3" key="1">
    <citation type="journal article" date="2014" name="Nature">
        <title>The genome of the recently domesticated crop plant sugar beet (Beta vulgaris).</title>
        <authorList>
            <person name="Dohm J.C."/>
            <person name="Minoche A.E."/>
            <person name="Holtgrawe D."/>
            <person name="Capella-Gutierrez S."/>
            <person name="Zakrzewski F."/>
            <person name="Tafer H."/>
            <person name="Rupp O."/>
            <person name="Sorensen T.R."/>
            <person name="Stracke R."/>
            <person name="Reinhardt R."/>
            <person name="Goesmann A."/>
            <person name="Kraft T."/>
            <person name="Schulz B."/>
            <person name="Stadler P.F."/>
            <person name="Schmidt T."/>
            <person name="Gabaldon T."/>
            <person name="Lehrach H."/>
            <person name="Weisshaar B."/>
            <person name="Himmelbauer H."/>
        </authorList>
    </citation>
    <scope>NUCLEOTIDE SEQUENCE [LARGE SCALE GENOMIC DNA]</scope>
    <source>
        <tissue evidence="2">Taproot</tissue>
    </source>
</reference>
<feature type="chain" id="PRO_5005294044" description="Knottin scorpion toxin-like domain-containing protein" evidence="1">
    <location>
        <begin position="24"/>
        <end position="70"/>
    </location>
</feature>
<name>A0A0J8B0Y7_BETVV</name>
<evidence type="ECO:0008006" key="4">
    <source>
        <dbReference type="Google" id="ProtNLM"/>
    </source>
</evidence>
<keyword evidence="1" id="KW-0732">Signal</keyword>
<keyword evidence="3" id="KW-1185">Reference proteome</keyword>
<dbReference type="AlphaFoldDB" id="A0A0J8B0Y7"/>
<evidence type="ECO:0000313" key="3">
    <source>
        <dbReference type="Proteomes" id="UP000035740"/>
    </source>
</evidence>
<sequence length="70" mass="7366">MKISCALFFSLVLILGISHDGLADERTCLRGPIGLRGGCTKYSCVEACVEQFGSSENGICMANGACCCKI</sequence>
<feature type="signal peptide" evidence="1">
    <location>
        <begin position="1"/>
        <end position="23"/>
    </location>
</feature>
<dbReference type="Proteomes" id="UP000035740">
    <property type="component" value="Unassembled WGS sequence"/>
</dbReference>
<evidence type="ECO:0000313" key="2">
    <source>
        <dbReference type="EMBL" id="KMS94669.1"/>
    </source>
</evidence>
<dbReference type="Gramene" id="KMS94669">
    <property type="protein sequence ID" value="KMS94669"/>
    <property type="gene ID" value="BVRB_016440"/>
</dbReference>
<proteinExistence type="predicted"/>
<dbReference type="EMBL" id="KQ091357">
    <property type="protein sequence ID" value="KMS94669.1"/>
    <property type="molecule type" value="Genomic_DNA"/>
</dbReference>
<protein>
    <recommendedName>
        <fullName evidence="4">Knottin scorpion toxin-like domain-containing protein</fullName>
    </recommendedName>
</protein>
<accession>A0A0J8B0Y7</accession>